<keyword evidence="1" id="KW-0805">Transcription regulation</keyword>
<sequence>MIRARFRLQLPEGLWITEVSTAFADATFRLLAAAPLAERTLELGEIRGEDPRAAADALATHPAVVDADLLYVDDGRALLQYETREQGLFDFLGETSLPPEFPVHVDDGEMEFTVTATRERFDAFGEQLDASGLRYDLLSLVHGDSRADVLTDRQRECLRVALRMGYFEVPRDCRLAAVADELDVDTSTASETLRRGSARVLNWFFLGSREV</sequence>
<dbReference type="RefSeq" id="WP_089699421.1">
    <property type="nucleotide sequence ID" value="NZ_FNHL01000005.1"/>
</dbReference>
<proteinExistence type="predicted"/>
<evidence type="ECO:0000259" key="3">
    <source>
        <dbReference type="Pfam" id="PF04967"/>
    </source>
</evidence>
<evidence type="ECO:0000313" key="5">
    <source>
        <dbReference type="Proteomes" id="UP000199451"/>
    </source>
</evidence>
<accession>A0A1G9YQS9</accession>
<keyword evidence="5" id="KW-1185">Reference proteome</keyword>
<dbReference type="Pfam" id="PF04967">
    <property type="entry name" value="HTH_10"/>
    <property type="match status" value="1"/>
</dbReference>
<name>A0A1G9YQS9_9EURY</name>
<dbReference type="OrthoDB" id="51502at2157"/>
<dbReference type="InterPro" id="IPR007050">
    <property type="entry name" value="HTH_bacterioopsin"/>
</dbReference>
<reference evidence="5" key="1">
    <citation type="submission" date="2016-10" db="EMBL/GenBank/DDBJ databases">
        <authorList>
            <person name="Varghese N."/>
            <person name="Submissions S."/>
        </authorList>
    </citation>
    <scope>NUCLEOTIDE SEQUENCE [LARGE SCALE GENOMIC DNA]</scope>
    <source>
        <strain evidence="5">CGMCC 1.10119</strain>
    </source>
</reference>
<organism evidence="4 5">
    <name type="scientific">Halogranum gelatinilyticum</name>
    <dbReference type="NCBI Taxonomy" id="660521"/>
    <lineage>
        <taxon>Archaea</taxon>
        <taxon>Methanobacteriati</taxon>
        <taxon>Methanobacteriota</taxon>
        <taxon>Stenosarchaea group</taxon>
        <taxon>Halobacteria</taxon>
        <taxon>Halobacteriales</taxon>
        <taxon>Haloferacaceae</taxon>
    </lineage>
</organism>
<evidence type="ECO:0000256" key="2">
    <source>
        <dbReference type="ARBA" id="ARBA00023163"/>
    </source>
</evidence>
<protein>
    <submittedName>
        <fullName evidence="4">HTH DNA binding domain-containing protein</fullName>
    </submittedName>
</protein>
<feature type="domain" description="HTH bat-type" evidence="3">
    <location>
        <begin position="150"/>
        <end position="200"/>
    </location>
</feature>
<dbReference type="EMBL" id="FNHL01000005">
    <property type="protein sequence ID" value="SDN11494.1"/>
    <property type="molecule type" value="Genomic_DNA"/>
</dbReference>
<dbReference type="PANTHER" id="PTHR34236">
    <property type="entry name" value="DIMETHYL SULFOXIDE REDUCTASE TRANSCRIPTIONAL ACTIVATOR"/>
    <property type="match status" value="1"/>
</dbReference>
<gene>
    <name evidence="4" type="ORF">SAMN04487949_3420</name>
</gene>
<dbReference type="STRING" id="660521.SAMN04487949_3420"/>
<evidence type="ECO:0000256" key="1">
    <source>
        <dbReference type="ARBA" id="ARBA00023015"/>
    </source>
</evidence>
<keyword evidence="2" id="KW-0804">Transcription</keyword>
<dbReference type="Proteomes" id="UP000199451">
    <property type="component" value="Unassembled WGS sequence"/>
</dbReference>
<dbReference type="AlphaFoldDB" id="A0A1G9YQS9"/>
<dbReference type="PANTHER" id="PTHR34236:SF1">
    <property type="entry name" value="DIMETHYL SULFOXIDE REDUCTASE TRANSCRIPTIONAL ACTIVATOR"/>
    <property type="match status" value="1"/>
</dbReference>
<evidence type="ECO:0000313" key="4">
    <source>
        <dbReference type="EMBL" id="SDN11494.1"/>
    </source>
</evidence>